<gene>
    <name evidence="1" type="ORF">DLM85_24575</name>
</gene>
<name>A0A328B4D1_9BACT</name>
<organism evidence="1 2">
    <name type="scientific">Hymenobacter edaphi</name>
    <dbReference type="NCBI Taxonomy" id="2211146"/>
    <lineage>
        <taxon>Bacteria</taxon>
        <taxon>Pseudomonadati</taxon>
        <taxon>Bacteroidota</taxon>
        <taxon>Cytophagia</taxon>
        <taxon>Cytophagales</taxon>
        <taxon>Hymenobacteraceae</taxon>
        <taxon>Hymenobacter</taxon>
    </lineage>
</organism>
<sequence>MLLLFEKNIFEQVQQTLVYSRMRVESHFTDEQAIIICSKMADSYARSLVVYYRQLSDTESIQASIYRYQLHYLAEKARRHYGGHILTFLYQLRSLKFSNRQAYTLQPDKDLTSIDADFPALERVGELLLG</sequence>
<evidence type="ECO:0000313" key="2">
    <source>
        <dbReference type="Proteomes" id="UP000248553"/>
    </source>
</evidence>
<proteinExistence type="predicted"/>
<evidence type="ECO:0000313" key="1">
    <source>
        <dbReference type="EMBL" id="RAK62013.1"/>
    </source>
</evidence>
<protein>
    <submittedName>
        <fullName evidence="1">Uncharacterized protein</fullName>
    </submittedName>
</protein>
<dbReference type="EMBL" id="QHKM01000019">
    <property type="protein sequence ID" value="RAK62013.1"/>
    <property type="molecule type" value="Genomic_DNA"/>
</dbReference>
<keyword evidence="2" id="KW-1185">Reference proteome</keyword>
<dbReference type="Proteomes" id="UP000248553">
    <property type="component" value="Unassembled WGS sequence"/>
</dbReference>
<accession>A0A328B4D1</accession>
<reference evidence="2" key="1">
    <citation type="submission" date="2018-05" db="EMBL/GenBank/DDBJ databases">
        <authorList>
            <person name="Nie L."/>
        </authorList>
    </citation>
    <scope>NUCLEOTIDE SEQUENCE [LARGE SCALE GENOMIC DNA]</scope>
    <source>
        <strain evidence="2">NL</strain>
    </source>
</reference>
<comment type="caution">
    <text evidence="1">The sequence shown here is derived from an EMBL/GenBank/DDBJ whole genome shotgun (WGS) entry which is preliminary data.</text>
</comment>
<dbReference type="AlphaFoldDB" id="A0A328B4D1"/>